<name>A0A0D4DCG6_9CAUD</name>
<protein>
    <submittedName>
        <fullName evidence="1">Uncharacterized protein</fullName>
    </submittedName>
</protein>
<dbReference type="Proteomes" id="UP000223065">
    <property type="component" value="Segment"/>
</dbReference>
<evidence type="ECO:0000313" key="1">
    <source>
        <dbReference type="EMBL" id="AJT61397.1"/>
    </source>
</evidence>
<accession>A0A0D4DCG6</accession>
<dbReference type="EMBL" id="KP861231">
    <property type="protein sequence ID" value="AJT61397.1"/>
    <property type="molecule type" value="Genomic_DNA"/>
</dbReference>
<proteinExistence type="predicted"/>
<evidence type="ECO:0000313" key="2">
    <source>
        <dbReference type="Proteomes" id="UP000223065"/>
    </source>
</evidence>
<organism evidence="1 2">
    <name type="scientific">Acinetobacter phage YMC11/12/R1215</name>
    <dbReference type="NCBI Taxonomy" id="1628722"/>
    <lineage>
        <taxon>Viruses</taxon>
        <taxon>Duplodnaviria</taxon>
        <taxon>Heunggongvirae</taxon>
        <taxon>Uroviricota</taxon>
        <taxon>Caudoviricetes</taxon>
        <taxon>Obolenskvirus</taxon>
        <taxon>Obolenskvirus AbC62</taxon>
    </lineage>
</organism>
<gene>
    <name evidence="1" type="ORF">ABA1215_00010</name>
</gene>
<reference evidence="1 2" key="1">
    <citation type="submission" date="2015-02" db="EMBL/GenBank/DDBJ databases">
        <title>Complete Genome Sequence of the Acinetobacter phage YMC11/12/R1215.</title>
        <authorList>
            <person name="Jeon J."/>
            <person name="Yong D."/>
            <person name="Lee K."/>
        </authorList>
    </citation>
    <scope>NUCLEOTIDE SEQUENCE [LARGE SCALE GENOMIC DNA]</scope>
</reference>
<sequence>MSIWLVGNLCLIGRTRISSLKTAMALAQKAGTFNPYQKY</sequence>